<comment type="caution">
    <text evidence="8">The sequence shown here is derived from an EMBL/GenBank/DDBJ whole genome shotgun (WGS) entry which is preliminary data.</text>
</comment>
<evidence type="ECO:0000256" key="1">
    <source>
        <dbReference type="ARBA" id="ARBA00004651"/>
    </source>
</evidence>
<evidence type="ECO:0000256" key="6">
    <source>
        <dbReference type="SAM" id="Phobius"/>
    </source>
</evidence>
<feature type="transmembrane region" description="Helical" evidence="6">
    <location>
        <begin position="109"/>
        <end position="131"/>
    </location>
</feature>
<dbReference type="PANTHER" id="PTHR43124">
    <property type="entry name" value="PURINE EFFLUX PUMP PBUE"/>
    <property type="match status" value="1"/>
</dbReference>
<keyword evidence="3 6" id="KW-0812">Transmembrane</keyword>
<keyword evidence="9" id="KW-1185">Reference proteome</keyword>
<dbReference type="Pfam" id="PF07690">
    <property type="entry name" value="MFS_1"/>
    <property type="match status" value="1"/>
</dbReference>
<feature type="transmembrane region" description="Helical" evidence="6">
    <location>
        <begin position="312"/>
        <end position="332"/>
    </location>
</feature>
<dbReference type="PROSITE" id="PS50850">
    <property type="entry name" value="MFS"/>
    <property type="match status" value="1"/>
</dbReference>
<protein>
    <submittedName>
        <fullName evidence="8">MFS transporter</fullName>
    </submittedName>
</protein>
<sequence length="407" mass="45181">MFCSVIKLMRVIISGVKRENLLAYFLTYVGYMTLTISMTLTPSLASNLHLSDYVTQIAMSLSFFMFSVSAILFATLSDVFTAKRVLFFSQSLSILGLVCIGLSDSIYTVYIGFVSLGLGTGCYSSIARALISRNADNNSQMKKAYSVLSVMIIVAPIVSTYLALLLIPISWRAAYFCMATIEVVLFIFSIKILTADAQRQIVIPASKIFSGFAHALSQPRYLLNVMIVAILFSFYLGVLMSSFKGLLVDELNMSMDVFTLVFLVTSLLYILGIFSYRIKADSSHKKRYNLGILAIIFIFIALYSFLEISSYSTVTTLHLICYFLGFFIPMATGAAMSNITKGHGTAAAMITFSVALCMSIWGFLKAHFNMSNYHFILLALWISFSLALLLKIIIVFGIDRKKSEISN</sequence>
<evidence type="ECO:0000256" key="2">
    <source>
        <dbReference type="ARBA" id="ARBA00022475"/>
    </source>
</evidence>
<dbReference type="Gene3D" id="1.20.1720.10">
    <property type="entry name" value="Multidrug resistance protein D"/>
    <property type="match status" value="1"/>
</dbReference>
<keyword evidence="4 6" id="KW-1133">Transmembrane helix</keyword>
<feature type="transmembrane region" description="Helical" evidence="6">
    <location>
        <begin position="221"/>
        <end position="243"/>
    </location>
</feature>
<feature type="transmembrane region" description="Helical" evidence="6">
    <location>
        <begin position="288"/>
        <end position="306"/>
    </location>
</feature>
<proteinExistence type="predicted"/>
<feature type="transmembrane region" description="Helical" evidence="6">
    <location>
        <begin position="255"/>
        <end position="276"/>
    </location>
</feature>
<keyword evidence="5 6" id="KW-0472">Membrane</keyword>
<feature type="transmembrane region" description="Helical" evidence="6">
    <location>
        <begin position="21"/>
        <end position="41"/>
    </location>
</feature>
<evidence type="ECO:0000313" key="8">
    <source>
        <dbReference type="EMBL" id="MBK2302094.1"/>
    </source>
</evidence>
<comment type="subcellular location">
    <subcellularLocation>
        <location evidence="1">Cell membrane</location>
        <topology evidence="1">Multi-pass membrane protein</topology>
    </subcellularLocation>
</comment>
<evidence type="ECO:0000256" key="5">
    <source>
        <dbReference type="ARBA" id="ARBA00023136"/>
    </source>
</evidence>
<feature type="transmembrane region" description="Helical" evidence="6">
    <location>
        <begin position="85"/>
        <end position="103"/>
    </location>
</feature>
<feature type="domain" description="Major facilitator superfamily (MFS) profile" evidence="7">
    <location>
        <begin position="16"/>
        <end position="402"/>
    </location>
</feature>
<dbReference type="PANTHER" id="PTHR43124:SF3">
    <property type="entry name" value="CHLORAMPHENICOL EFFLUX PUMP RV0191"/>
    <property type="match status" value="1"/>
</dbReference>
<dbReference type="SUPFAM" id="SSF103473">
    <property type="entry name" value="MFS general substrate transporter"/>
    <property type="match status" value="1"/>
</dbReference>
<accession>A0ABS1GC42</accession>
<feature type="transmembrane region" description="Helical" evidence="6">
    <location>
        <begin position="173"/>
        <end position="193"/>
    </location>
</feature>
<name>A0ABS1GC42_9GAMM</name>
<dbReference type="Proteomes" id="UP000760407">
    <property type="component" value="Unassembled WGS sequence"/>
</dbReference>
<dbReference type="InterPro" id="IPR020846">
    <property type="entry name" value="MFS_dom"/>
</dbReference>
<evidence type="ECO:0000256" key="3">
    <source>
        <dbReference type="ARBA" id="ARBA00022692"/>
    </source>
</evidence>
<organism evidence="8 9">
    <name type="scientific">Francisella philomiragia</name>
    <dbReference type="NCBI Taxonomy" id="28110"/>
    <lineage>
        <taxon>Bacteria</taxon>
        <taxon>Pseudomonadati</taxon>
        <taxon>Pseudomonadota</taxon>
        <taxon>Gammaproteobacteria</taxon>
        <taxon>Thiotrichales</taxon>
        <taxon>Francisellaceae</taxon>
        <taxon>Francisella</taxon>
    </lineage>
</organism>
<evidence type="ECO:0000256" key="4">
    <source>
        <dbReference type="ARBA" id="ARBA00022989"/>
    </source>
</evidence>
<keyword evidence="2" id="KW-1003">Cell membrane</keyword>
<feature type="transmembrane region" description="Helical" evidence="6">
    <location>
        <begin position="344"/>
        <end position="364"/>
    </location>
</feature>
<evidence type="ECO:0000259" key="7">
    <source>
        <dbReference type="PROSITE" id="PS50850"/>
    </source>
</evidence>
<dbReference type="InterPro" id="IPR011701">
    <property type="entry name" value="MFS"/>
</dbReference>
<feature type="transmembrane region" description="Helical" evidence="6">
    <location>
        <begin position="143"/>
        <end position="167"/>
    </location>
</feature>
<evidence type="ECO:0000313" key="9">
    <source>
        <dbReference type="Proteomes" id="UP000760407"/>
    </source>
</evidence>
<feature type="transmembrane region" description="Helical" evidence="6">
    <location>
        <begin position="53"/>
        <end position="73"/>
    </location>
</feature>
<dbReference type="InterPro" id="IPR050189">
    <property type="entry name" value="MFS_Efflux_Transporters"/>
</dbReference>
<feature type="transmembrane region" description="Helical" evidence="6">
    <location>
        <begin position="376"/>
        <end position="398"/>
    </location>
</feature>
<dbReference type="InterPro" id="IPR036259">
    <property type="entry name" value="MFS_trans_sf"/>
</dbReference>
<dbReference type="EMBL" id="JACTSG010000002">
    <property type="protein sequence ID" value="MBK2302094.1"/>
    <property type="molecule type" value="Genomic_DNA"/>
</dbReference>
<reference evidence="8 9" key="1">
    <citation type="submission" date="2020-08" db="EMBL/GenBank/DDBJ databases">
        <title>Comparative genomics of Francisella species.</title>
        <authorList>
            <person name="Sahl J."/>
            <person name="Sjodin A."/>
            <person name="Wagner D."/>
            <person name="Forsman M."/>
        </authorList>
    </citation>
    <scope>NUCLEOTIDE SEQUENCE [LARGE SCALE GENOMIC DNA]</scope>
    <source>
        <strain evidence="8 9">F1093</strain>
    </source>
</reference>
<gene>
    <name evidence="8" type="ORF">IBE52_04130</name>
</gene>